<feature type="region of interest" description="Disordered" evidence="2">
    <location>
        <begin position="57"/>
        <end position="76"/>
    </location>
</feature>
<keyword evidence="4" id="KW-1185">Reference proteome</keyword>
<name>K0SKJ2_THAOC</name>
<protein>
    <submittedName>
        <fullName evidence="3">Uncharacterized protein</fullName>
    </submittedName>
</protein>
<dbReference type="Proteomes" id="UP000266841">
    <property type="component" value="Unassembled WGS sequence"/>
</dbReference>
<evidence type="ECO:0000313" key="3">
    <source>
        <dbReference type="EMBL" id="EJK66793.1"/>
    </source>
</evidence>
<dbReference type="EMBL" id="AGNL01014254">
    <property type="protein sequence ID" value="EJK66793.1"/>
    <property type="molecule type" value="Genomic_DNA"/>
</dbReference>
<proteinExistence type="predicted"/>
<feature type="coiled-coil region" evidence="1">
    <location>
        <begin position="80"/>
        <end position="149"/>
    </location>
</feature>
<organism evidence="3 4">
    <name type="scientific">Thalassiosira oceanica</name>
    <name type="common">Marine diatom</name>
    <dbReference type="NCBI Taxonomy" id="159749"/>
    <lineage>
        <taxon>Eukaryota</taxon>
        <taxon>Sar</taxon>
        <taxon>Stramenopiles</taxon>
        <taxon>Ochrophyta</taxon>
        <taxon>Bacillariophyta</taxon>
        <taxon>Coscinodiscophyceae</taxon>
        <taxon>Thalassiosirophycidae</taxon>
        <taxon>Thalassiosirales</taxon>
        <taxon>Thalassiosiraceae</taxon>
        <taxon>Thalassiosira</taxon>
    </lineage>
</organism>
<reference evidence="3 4" key="1">
    <citation type="journal article" date="2012" name="Genome Biol.">
        <title>Genome and low-iron response of an oceanic diatom adapted to chronic iron limitation.</title>
        <authorList>
            <person name="Lommer M."/>
            <person name="Specht M."/>
            <person name="Roy A.S."/>
            <person name="Kraemer L."/>
            <person name="Andreson R."/>
            <person name="Gutowska M.A."/>
            <person name="Wolf J."/>
            <person name="Bergner S.V."/>
            <person name="Schilhabel M.B."/>
            <person name="Klostermeier U.C."/>
            <person name="Beiko R.G."/>
            <person name="Rosenstiel P."/>
            <person name="Hippler M."/>
            <person name="Laroche J."/>
        </authorList>
    </citation>
    <scope>NUCLEOTIDE SEQUENCE [LARGE SCALE GENOMIC DNA]</scope>
    <source>
        <strain evidence="3 4">CCMP1005</strain>
    </source>
</reference>
<comment type="caution">
    <text evidence="3">The sequence shown here is derived from an EMBL/GenBank/DDBJ whole genome shotgun (WGS) entry which is preliminary data.</text>
</comment>
<evidence type="ECO:0000256" key="2">
    <source>
        <dbReference type="SAM" id="MobiDB-lite"/>
    </source>
</evidence>
<sequence>MESSQKAKAIEFDRGRGLRGSRPLLVSDFSLLRGVNGVVRRTNETLFANSIMAKKKAAKKKKGGAKNGPSIPDEWKDKTLEELKELVEGLEDEHAQAQRKRNATQQEHVTLQSLVDVARGEMLDTEMRIERKDLEIENLRQDNKAELQVYEQKTNFIR</sequence>
<gene>
    <name evidence="3" type="ORF">THAOC_12249</name>
</gene>
<keyword evidence="1" id="KW-0175">Coiled coil</keyword>
<evidence type="ECO:0000313" key="4">
    <source>
        <dbReference type="Proteomes" id="UP000266841"/>
    </source>
</evidence>
<accession>K0SKJ2</accession>
<evidence type="ECO:0000256" key="1">
    <source>
        <dbReference type="SAM" id="Coils"/>
    </source>
</evidence>
<dbReference type="AlphaFoldDB" id="K0SKJ2"/>